<name>A0AAW1X0I2_RUBAR</name>
<comment type="caution">
    <text evidence="2">The sequence shown here is derived from an EMBL/GenBank/DDBJ whole genome shotgun (WGS) entry which is preliminary data.</text>
</comment>
<protein>
    <submittedName>
        <fullName evidence="2">Uncharacterized protein</fullName>
    </submittedName>
</protein>
<evidence type="ECO:0000313" key="2">
    <source>
        <dbReference type="EMBL" id="KAK9929130.1"/>
    </source>
</evidence>
<dbReference type="Proteomes" id="UP001457282">
    <property type="component" value="Unassembled WGS sequence"/>
</dbReference>
<accession>A0AAW1X0I2</accession>
<keyword evidence="3" id="KW-1185">Reference proteome</keyword>
<evidence type="ECO:0000313" key="3">
    <source>
        <dbReference type="Proteomes" id="UP001457282"/>
    </source>
</evidence>
<dbReference type="EMBL" id="JBEDUW010000005">
    <property type="protein sequence ID" value="KAK9929130.1"/>
    <property type="molecule type" value="Genomic_DNA"/>
</dbReference>
<evidence type="ECO:0000256" key="1">
    <source>
        <dbReference type="SAM" id="MobiDB-lite"/>
    </source>
</evidence>
<sequence length="80" mass="8898">MRRRLYLQPRTAKPRALPNSHFKHSKPRLTLPNLLAPSLALSRTPSLLTPPVLSLEPVLSCSPQDPLITATPSSSSPWHR</sequence>
<organism evidence="2 3">
    <name type="scientific">Rubus argutus</name>
    <name type="common">Southern blackberry</name>
    <dbReference type="NCBI Taxonomy" id="59490"/>
    <lineage>
        <taxon>Eukaryota</taxon>
        <taxon>Viridiplantae</taxon>
        <taxon>Streptophyta</taxon>
        <taxon>Embryophyta</taxon>
        <taxon>Tracheophyta</taxon>
        <taxon>Spermatophyta</taxon>
        <taxon>Magnoliopsida</taxon>
        <taxon>eudicotyledons</taxon>
        <taxon>Gunneridae</taxon>
        <taxon>Pentapetalae</taxon>
        <taxon>rosids</taxon>
        <taxon>fabids</taxon>
        <taxon>Rosales</taxon>
        <taxon>Rosaceae</taxon>
        <taxon>Rosoideae</taxon>
        <taxon>Rosoideae incertae sedis</taxon>
        <taxon>Rubus</taxon>
    </lineage>
</organism>
<reference evidence="2 3" key="1">
    <citation type="journal article" date="2023" name="G3 (Bethesda)">
        <title>A chromosome-length genome assembly and annotation of blackberry (Rubus argutus, cv. 'Hillquist').</title>
        <authorList>
            <person name="Bruna T."/>
            <person name="Aryal R."/>
            <person name="Dudchenko O."/>
            <person name="Sargent D.J."/>
            <person name="Mead D."/>
            <person name="Buti M."/>
            <person name="Cavallini A."/>
            <person name="Hytonen T."/>
            <person name="Andres J."/>
            <person name="Pham M."/>
            <person name="Weisz D."/>
            <person name="Mascagni F."/>
            <person name="Usai G."/>
            <person name="Natali L."/>
            <person name="Bassil N."/>
            <person name="Fernandez G.E."/>
            <person name="Lomsadze A."/>
            <person name="Armour M."/>
            <person name="Olukolu B."/>
            <person name="Poorten T."/>
            <person name="Britton C."/>
            <person name="Davik J."/>
            <person name="Ashrafi H."/>
            <person name="Aiden E.L."/>
            <person name="Borodovsky M."/>
            <person name="Worthington M."/>
        </authorList>
    </citation>
    <scope>NUCLEOTIDE SEQUENCE [LARGE SCALE GENOMIC DNA]</scope>
    <source>
        <strain evidence="2">PI 553951</strain>
    </source>
</reference>
<proteinExistence type="predicted"/>
<feature type="region of interest" description="Disordered" evidence="1">
    <location>
        <begin position="1"/>
        <end position="25"/>
    </location>
</feature>
<gene>
    <name evidence="2" type="ORF">M0R45_026238</name>
</gene>
<dbReference type="AlphaFoldDB" id="A0AAW1X0I2"/>